<dbReference type="InterPro" id="IPR015856">
    <property type="entry name" value="ABC_transpr_CbiO/EcfA_su"/>
</dbReference>
<keyword evidence="4 6" id="KW-0067">ATP-binding</keyword>
<dbReference type="GO" id="GO:0042626">
    <property type="term" value="F:ATPase-coupled transmembrane transporter activity"/>
    <property type="evidence" value="ECO:0007669"/>
    <property type="project" value="TreeGrafter"/>
</dbReference>
<dbReference type="GO" id="GO:0043190">
    <property type="term" value="C:ATP-binding cassette (ABC) transporter complex"/>
    <property type="evidence" value="ECO:0007669"/>
    <property type="project" value="TreeGrafter"/>
</dbReference>
<reference evidence="6" key="1">
    <citation type="submission" date="2022-01" db="EMBL/GenBank/DDBJ databases">
        <title>Nocardioidaceae gen. sp. A5X3R13.</title>
        <authorList>
            <person name="Lopez Marin M.A."/>
            <person name="Uhlik O."/>
        </authorList>
    </citation>
    <scope>NUCLEOTIDE SEQUENCE</scope>
    <source>
        <strain evidence="6">A5X3R13</strain>
    </source>
</reference>
<dbReference type="GO" id="GO:0016887">
    <property type="term" value="F:ATP hydrolysis activity"/>
    <property type="evidence" value="ECO:0007669"/>
    <property type="project" value="InterPro"/>
</dbReference>
<keyword evidence="7" id="KW-1185">Reference proteome</keyword>
<comment type="similarity">
    <text evidence="1">Belongs to the ABC transporter superfamily.</text>
</comment>
<dbReference type="Pfam" id="PF00005">
    <property type="entry name" value="ABC_tran"/>
    <property type="match status" value="2"/>
</dbReference>
<sequence>MIDLERVTFTYDGAAAPTLREVDLHIEESELVLVVGHTGAGKSTLLGTLNGLVPHFTGGHLEGTVTVGDLSTQSHPPRELAHLVGVVGQDPLAGFVTDTVEEELAYGMEQLGIAPQVMRRRVEETLDLLGIAELRRRALRTLSGGQQQRLAIGSVLTAHPRVLVLDEPTSALDPTAAEEVLATLARLVHDLGTTVVLAEHRMERVVPFADRLAYVAGDGSVTCDEPRTLLRDIPVAPPVVALGRLAGWDPLPLSVRDARRAARTLRDDLAGQPGHRSAESSGDVRLRAKAVVVRYGSKLAVRGADVDLRAGEVTALMGRNGSGKSSLLWALQGAGQRSGGSVDVETPDGVRDPSSLTAAGARRLVGLVPQTASDLLYLESVGEECATGDHESDADVGTCRALLERLSPGIDDATHPRDLSEGQRLALVLAIQLTAAPEVMLLDEPTRGLDYTAKREFAAVVRSLARQGGSIVVATHDVEFVAAVADRAVVLADGEVVSDGPAVDVLAASPAFAPQVSKVLGSQWLTVDDVAAALGSDDE</sequence>
<keyword evidence="3" id="KW-0547">Nucleotide-binding</keyword>
<evidence type="ECO:0000256" key="4">
    <source>
        <dbReference type="ARBA" id="ARBA00022840"/>
    </source>
</evidence>
<dbReference type="SUPFAM" id="SSF52540">
    <property type="entry name" value="P-loop containing nucleoside triphosphate hydrolases"/>
    <property type="match status" value="2"/>
</dbReference>
<dbReference type="InterPro" id="IPR003593">
    <property type="entry name" value="AAA+_ATPase"/>
</dbReference>
<dbReference type="EMBL" id="CP094970">
    <property type="protein sequence ID" value="UYM07842.1"/>
    <property type="molecule type" value="Genomic_DNA"/>
</dbReference>
<keyword evidence="2" id="KW-0813">Transport</keyword>
<evidence type="ECO:0000256" key="2">
    <source>
        <dbReference type="ARBA" id="ARBA00022448"/>
    </source>
</evidence>
<accession>A0AA46YMJ3</accession>
<evidence type="ECO:0000313" key="7">
    <source>
        <dbReference type="Proteomes" id="UP001164390"/>
    </source>
</evidence>
<name>A0AA46YMJ3_9ACTN</name>
<gene>
    <name evidence="6" type="ORF">L0C25_08165</name>
</gene>
<evidence type="ECO:0000259" key="5">
    <source>
        <dbReference type="PROSITE" id="PS50893"/>
    </source>
</evidence>
<protein>
    <submittedName>
        <fullName evidence="6">ATP-binding cassette domain-containing protein</fullName>
    </submittedName>
</protein>
<evidence type="ECO:0000256" key="1">
    <source>
        <dbReference type="ARBA" id="ARBA00005417"/>
    </source>
</evidence>
<evidence type="ECO:0000313" key="6">
    <source>
        <dbReference type="EMBL" id="UYM07842.1"/>
    </source>
</evidence>
<feature type="domain" description="ABC transporter" evidence="5">
    <location>
        <begin position="2"/>
        <end position="242"/>
    </location>
</feature>
<dbReference type="PROSITE" id="PS50893">
    <property type="entry name" value="ABC_TRANSPORTER_2"/>
    <property type="match status" value="2"/>
</dbReference>
<dbReference type="Gene3D" id="3.40.50.300">
    <property type="entry name" value="P-loop containing nucleotide triphosphate hydrolases"/>
    <property type="match status" value="2"/>
</dbReference>
<dbReference type="KEGG" id="sgrg:L0C25_08165"/>
<dbReference type="SMART" id="SM00382">
    <property type="entry name" value="AAA"/>
    <property type="match status" value="2"/>
</dbReference>
<dbReference type="InterPro" id="IPR003439">
    <property type="entry name" value="ABC_transporter-like_ATP-bd"/>
</dbReference>
<organism evidence="6 7">
    <name type="scientific">Solicola gregarius</name>
    <dbReference type="NCBI Taxonomy" id="2908642"/>
    <lineage>
        <taxon>Bacteria</taxon>
        <taxon>Bacillati</taxon>
        <taxon>Actinomycetota</taxon>
        <taxon>Actinomycetes</taxon>
        <taxon>Propionibacteriales</taxon>
        <taxon>Nocardioidaceae</taxon>
        <taxon>Solicola</taxon>
    </lineage>
</organism>
<dbReference type="PANTHER" id="PTHR43553">
    <property type="entry name" value="HEAVY METAL TRANSPORTER"/>
    <property type="match status" value="1"/>
</dbReference>
<dbReference type="GO" id="GO:0005524">
    <property type="term" value="F:ATP binding"/>
    <property type="evidence" value="ECO:0007669"/>
    <property type="project" value="UniProtKB-KW"/>
</dbReference>
<dbReference type="Proteomes" id="UP001164390">
    <property type="component" value="Chromosome"/>
</dbReference>
<dbReference type="PROSITE" id="PS00211">
    <property type="entry name" value="ABC_TRANSPORTER_1"/>
    <property type="match status" value="1"/>
</dbReference>
<evidence type="ECO:0000256" key="3">
    <source>
        <dbReference type="ARBA" id="ARBA00022741"/>
    </source>
</evidence>
<dbReference type="InterPro" id="IPR027417">
    <property type="entry name" value="P-loop_NTPase"/>
</dbReference>
<dbReference type="InterPro" id="IPR050095">
    <property type="entry name" value="ECF_ABC_transporter_ATP-bd"/>
</dbReference>
<dbReference type="InterPro" id="IPR017871">
    <property type="entry name" value="ABC_transporter-like_CS"/>
</dbReference>
<dbReference type="CDD" id="cd03225">
    <property type="entry name" value="ABC_cobalt_CbiO_domain1"/>
    <property type="match status" value="1"/>
</dbReference>
<feature type="domain" description="ABC transporter" evidence="5">
    <location>
        <begin position="286"/>
        <end position="518"/>
    </location>
</feature>
<dbReference type="RefSeq" id="WP_271636806.1">
    <property type="nucleotide sequence ID" value="NZ_CP094970.1"/>
</dbReference>
<proteinExistence type="inferred from homology"/>
<dbReference type="AlphaFoldDB" id="A0AA46YMJ3"/>